<evidence type="ECO:0000256" key="15">
    <source>
        <dbReference type="SAM" id="MobiDB-lite"/>
    </source>
</evidence>
<evidence type="ECO:0000256" key="11">
    <source>
        <dbReference type="ARBA" id="ARBA00023257"/>
    </source>
</evidence>
<keyword evidence="17" id="KW-0732">Signal</keyword>
<keyword evidence="12" id="KW-1071">Ligand-gated ion channel</keyword>
<evidence type="ECO:0000256" key="17">
    <source>
        <dbReference type="SAM" id="SignalP"/>
    </source>
</evidence>
<evidence type="ECO:0000256" key="10">
    <source>
        <dbReference type="ARBA" id="ARBA00023180"/>
    </source>
</evidence>
<dbReference type="Pfam" id="PF00060">
    <property type="entry name" value="Lig_chan"/>
    <property type="match status" value="1"/>
</dbReference>
<organism evidence="20 21">
    <name type="scientific">Tigriopus californicus</name>
    <name type="common">Marine copepod</name>
    <dbReference type="NCBI Taxonomy" id="6832"/>
    <lineage>
        <taxon>Eukaryota</taxon>
        <taxon>Metazoa</taxon>
        <taxon>Ecdysozoa</taxon>
        <taxon>Arthropoda</taxon>
        <taxon>Crustacea</taxon>
        <taxon>Multicrustacea</taxon>
        <taxon>Hexanauplia</taxon>
        <taxon>Copepoda</taxon>
        <taxon>Harpacticoida</taxon>
        <taxon>Harpacticidae</taxon>
        <taxon>Tigriopus</taxon>
    </lineage>
</organism>
<comment type="subcellular location">
    <subcellularLocation>
        <location evidence="1">Membrane</location>
        <topology evidence="1">Multi-pass membrane protein</topology>
    </subcellularLocation>
    <subcellularLocation>
        <location evidence="14">Postsynaptic cell membrane</location>
    </subcellularLocation>
</comment>
<feature type="signal peptide" evidence="17">
    <location>
        <begin position="1"/>
        <end position="26"/>
    </location>
</feature>
<evidence type="ECO:0000256" key="14">
    <source>
        <dbReference type="ARBA" id="ARBA00034100"/>
    </source>
</evidence>
<dbReference type="SUPFAM" id="SSF53822">
    <property type="entry name" value="Periplasmic binding protein-like I"/>
    <property type="match status" value="1"/>
</dbReference>
<evidence type="ECO:0000256" key="4">
    <source>
        <dbReference type="ARBA" id="ARBA00022692"/>
    </source>
</evidence>
<dbReference type="STRING" id="6832.A0A553PCV1"/>
<keyword evidence="4 16" id="KW-0812">Transmembrane</keyword>
<dbReference type="Gene3D" id="3.40.50.2300">
    <property type="match status" value="2"/>
</dbReference>
<keyword evidence="13" id="KW-0407">Ion channel</keyword>
<keyword evidence="5 16" id="KW-1133">Transmembrane helix</keyword>
<evidence type="ECO:0000256" key="6">
    <source>
        <dbReference type="ARBA" id="ARBA00023018"/>
    </source>
</evidence>
<evidence type="ECO:0000256" key="1">
    <source>
        <dbReference type="ARBA" id="ARBA00004141"/>
    </source>
</evidence>
<evidence type="ECO:0000256" key="2">
    <source>
        <dbReference type="ARBA" id="ARBA00008685"/>
    </source>
</evidence>
<protein>
    <recommendedName>
        <fullName evidence="22">Ionotropic glutamate receptor L-glutamate and glycine-binding domain-containing protein</fullName>
    </recommendedName>
</protein>
<name>A0A553PCV1_TIGCA</name>
<feature type="domain" description="Ionotropic glutamate receptor L-glutamate and glycine-binding" evidence="19">
    <location>
        <begin position="448"/>
        <end position="507"/>
    </location>
</feature>
<evidence type="ECO:0008006" key="22">
    <source>
        <dbReference type="Google" id="ProtNLM"/>
    </source>
</evidence>
<keyword evidence="8 16" id="KW-0472">Membrane</keyword>
<dbReference type="InterPro" id="IPR028082">
    <property type="entry name" value="Peripla_BP_I"/>
</dbReference>
<dbReference type="InterPro" id="IPR001828">
    <property type="entry name" value="ANF_lig-bd_rcpt"/>
</dbReference>
<dbReference type="GO" id="GO:0015276">
    <property type="term" value="F:ligand-gated monoatomic ion channel activity"/>
    <property type="evidence" value="ECO:0007669"/>
    <property type="project" value="InterPro"/>
</dbReference>
<evidence type="ECO:0000256" key="8">
    <source>
        <dbReference type="ARBA" id="ARBA00023136"/>
    </source>
</evidence>
<feature type="chain" id="PRO_5022110322" description="Ionotropic glutamate receptor L-glutamate and glycine-binding domain-containing protein" evidence="17">
    <location>
        <begin position="27"/>
        <end position="1001"/>
    </location>
</feature>
<sequence>MKTSTQLCSNMKMLILLASTLPLVLARAPLSLRLGSVFLAGDSRMHESFRQTVRAINDNPNLLNTTRVDTDLQYAKADRYDAYQRICTEVQYSVMAVFGSSDREVDTSVASVCSALHIPYLTTGTSFALEDNIGKYTVQMGPQATHLVQAVHSLVVTLGWKDMAFIVHRKTGSLDPSLLIEQLQVSGVNVHVLELVREDIRPDLVLLRQRGIERFVVDLTSSLLETFFDQAMKSGIVHTSASFILADLDFMSVSLNSVTQTGANVLGFSLVDQNRLREAMASGKISNDLGGLLLETYKAALMYDAVHMFANAVEYVAQAEDIVSPRVKCNDPDAPYELGPKFIEALEAVSFDGFSSHPGTPITLKPSGPKEGLVRTEISMDVVRLLESSGARVTIGEWNWSQPSGSQILVNPKDLEKLQNRHPQVAMRQKNQKLKDLVIQAHEDSDFPLLNVRRDVKGNVLGFEGLLIDLINKLAKDLNFNYTLRFSSELGRKRNGNWTGLIKKLTDREADVGLAALPQARKYSPAIAFSPPIATSHLTLMIQRPDRTHRSQVSEEPSISTRRTLVSFLDPFPASLWLSIVVAFIITSLLLFLVGRISPYERRASQDSSCFGDGLGLCSSFWFTLTGFFLRGTTVQPKSISARFLSAIWWIFCLCILILYITSFYSRFFGRQSETPTTNKGGSFTGNNYQPSLDRVLRGNPDFKVGAEPEIRKILEMSNDPLHQRLRQHLDPDLEFDNPLEASRAVVKTPNLGFIVESVQADILLKENCHLTTVGDLGQKFYGIAFPLESSLNTVLSEQILKYAEDGTLVSLQSKWLVDMEQTCEAKFGTGQFDQQYQTTPPYQVITNNSWSNDGEYLTCGQVEGPFLMLLICGILSVLIAIAELIIFSLISSRQRRLACPPSSPIHNGSLSHHHHYSQSPGSILKEEIRSMFQCAQPATLSSSLNSSNNGHHGNYRINGSGEVPSPNGSPFKNNSSSYFQQTQALLRKDNSSPEDANSQL</sequence>
<feature type="transmembrane region" description="Helical" evidence="16">
    <location>
        <begin position="642"/>
        <end position="661"/>
    </location>
</feature>
<evidence type="ECO:0000256" key="3">
    <source>
        <dbReference type="ARBA" id="ARBA00022448"/>
    </source>
</evidence>
<dbReference type="Pfam" id="PF10613">
    <property type="entry name" value="Lig_chan-Glu_bd"/>
    <property type="match status" value="1"/>
</dbReference>
<dbReference type="GO" id="GO:0045211">
    <property type="term" value="C:postsynaptic membrane"/>
    <property type="evidence" value="ECO:0007669"/>
    <property type="project" value="UniProtKB-SubCell"/>
</dbReference>
<evidence type="ECO:0000256" key="13">
    <source>
        <dbReference type="ARBA" id="ARBA00023303"/>
    </source>
</evidence>
<feature type="transmembrane region" description="Helical" evidence="16">
    <location>
        <begin position="610"/>
        <end position="630"/>
    </location>
</feature>
<keyword evidence="7" id="KW-0406">Ion transport</keyword>
<dbReference type="Gene3D" id="3.40.190.10">
    <property type="entry name" value="Periplasmic binding protein-like II"/>
    <property type="match status" value="1"/>
</dbReference>
<feature type="transmembrane region" description="Helical" evidence="16">
    <location>
        <begin position="576"/>
        <end position="598"/>
    </location>
</feature>
<accession>A0A553PCV1</accession>
<feature type="transmembrane region" description="Helical" evidence="16">
    <location>
        <begin position="867"/>
        <end position="891"/>
    </location>
</feature>
<gene>
    <name evidence="20" type="ORF">TCAL_00548</name>
</gene>
<keyword evidence="3" id="KW-0813">Transport</keyword>
<keyword evidence="9" id="KW-0675">Receptor</keyword>
<dbReference type="SMART" id="SM00079">
    <property type="entry name" value="PBPe"/>
    <property type="match status" value="1"/>
</dbReference>
<feature type="compositionally biased region" description="Polar residues" evidence="15">
    <location>
        <begin position="967"/>
        <end position="985"/>
    </location>
</feature>
<evidence type="ECO:0000313" key="21">
    <source>
        <dbReference type="Proteomes" id="UP000318571"/>
    </source>
</evidence>
<dbReference type="Gene3D" id="1.10.287.70">
    <property type="match status" value="1"/>
</dbReference>
<dbReference type="InterPro" id="IPR015683">
    <property type="entry name" value="Ionotropic_Glu_rcpt"/>
</dbReference>
<dbReference type="SMART" id="SM00918">
    <property type="entry name" value="Lig_chan-Glu_bd"/>
    <property type="match status" value="1"/>
</dbReference>
<dbReference type="OrthoDB" id="5984008at2759"/>
<feature type="domain" description="Ionotropic glutamate receptor C-terminal" evidence="18">
    <location>
        <begin position="449"/>
        <end position="819"/>
    </location>
</feature>
<keyword evidence="21" id="KW-1185">Reference proteome</keyword>
<reference evidence="20 21" key="1">
    <citation type="journal article" date="2018" name="Nat. Ecol. Evol.">
        <title>Genomic signatures of mitonuclear coevolution across populations of Tigriopus californicus.</title>
        <authorList>
            <person name="Barreto F.S."/>
            <person name="Watson E.T."/>
            <person name="Lima T.G."/>
            <person name="Willett C.S."/>
            <person name="Edmands S."/>
            <person name="Li W."/>
            <person name="Burton R.S."/>
        </authorList>
    </citation>
    <scope>NUCLEOTIDE SEQUENCE [LARGE SCALE GENOMIC DNA]</scope>
    <source>
        <strain evidence="20 21">San Diego</strain>
    </source>
</reference>
<evidence type="ECO:0000259" key="19">
    <source>
        <dbReference type="SMART" id="SM00918"/>
    </source>
</evidence>
<keyword evidence="11" id="KW-0628">Postsynaptic cell membrane</keyword>
<dbReference type="Proteomes" id="UP000318571">
    <property type="component" value="Chromosome 2"/>
</dbReference>
<dbReference type="AlphaFoldDB" id="A0A553PCV1"/>
<dbReference type="Pfam" id="PF01094">
    <property type="entry name" value="ANF_receptor"/>
    <property type="match status" value="1"/>
</dbReference>
<dbReference type="InterPro" id="IPR019594">
    <property type="entry name" value="Glu/Gly-bd"/>
</dbReference>
<comment type="similarity">
    <text evidence="2">Belongs to the glutamate-gated ion channel (TC 1.A.10.1) family.</text>
</comment>
<comment type="caution">
    <text evidence="20">The sequence shown here is derived from an EMBL/GenBank/DDBJ whole genome shotgun (WGS) entry which is preliminary data.</text>
</comment>
<evidence type="ECO:0000313" key="20">
    <source>
        <dbReference type="EMBL" id="TRY75498.1"/>
    </source>
</evidence>
<feature type="compositionally biased region" description="Low complexity" evidence="15">
    <location>
        <begin position="942"/>
        <end position="953"/>
    </location>
</feature>
<evidence type="ECO:0000256" key="16">
    <source>
        <dbReference type="SAM" id="Phobius"/>
    </source>
</evidence>
<evidence type="ECO:0000259" key="18">
    <source>
        <dbReference type="SMART" id="SM00079"/>
    </source>
</evidence>
<dbReference type="SUPFAM" id="SSF53850">
    <property type="entry name" value="Periplasmic binding protein-like II"/>
    <property type="match status" value="1"/>
</dbReference>
<evidence type="ECO:0000256" key="9">
    <source>
        <dbReference type="ARBA" id="ARBA00023170"/>
    </source>
</evidence>
<evidence type="ECO:0000256" key="5">
    <source>
        <dbReference type="ARBA" id="ARBA00022989"/>
    </source>
</evidence>
<proteinExistence type="inferred from homology"/>
<keyword evidence="6" id="KW-0770">Synapse</keyword>
<dbReference type="InterPro" id="IPR001320">
    <property type="entry name" value="Iontro_rcpt_C"/>
</dbReference>
<evidence type="ECO:0000256" key="12">
    <source>
        <dbReference type="ARBA" id="ARBA00023286"/>
    </source>
</evidence>
<dbReference type="PANTHER" id="PTHR18966">
    <property type="entry name" value="IONOTROPIC GLUTAMATE RECEPTOR"/>
    <property type="match status" value="1"/>
</dbReference>
<dbReference type="EMBL" id="VCGU01000005">
    <property type="protein sequence ID" value="TRY75498.1"/>
    <property type="molecule type" value="Genomic_DNA"/>
</dbReference>
<evidence type="ECO:0000256" key="7">
    <source>
        <dbReference type="ARBA" id="ARBA00023065"/>
    </source>
</evidence>
<keyword evidence="10" id="KW-0325">Glycoprotein</keyword>
<feature type="region of interest" description="Disordered" evidence="15">
    <location>
        <begin position="942"/>
        <end position="1001"/>
    </location>
</feature>